<proteinExistence type="predicted"/>
<evidence type="ECO:0000313" key="3">
    <source>
        <dbReference type="Proteomes" id="UP000011518"/>
    </source>
</evidence>
<keyword evidence="3" id="KW-1185">Reference proteome</keyword>
<reference evidence="3" key="2">
    <citation type="journal article" date="2013" name="Nat. Commun.">
        <title>Genome of the Chinese tree shrew.</title>
        <authorList>
            <person name="Fan Y."/>
            <person name="Huang Z.Y."/>
            <person name="Cao C.C."/>
            <person name="Chen C.S."/>
            <person name="Chen Y.X."/>
            <person name="Fan D.D."/>
            <person name="He J."/>
            <person name="Hou H.L."/>
            <person name="Hu L."/>
            <person name="Hu X.T."/>
            <person name="Jiang X.T."/>
            <person name="Lai R."/>
            <person name="Lang Y.S."/>
            <person name="Liang B."/>
            <person name="Liao S.G."/>
            <person name="Mu D."/>
            <person name="Ma Y.Y."/>
            <person name="Niu Y.Y."/>
            <person name="Sun X.Q."/>
            <person name="Xia J.Q."/>
            <person name="Xiao J."/>
            <person name="Xiong Z.Q."/>
            <person name="Xu L."/>
            <person name="Yang L."/>
            <person name="Zhang Y."/>
            <person name="Zhao W."/>
            <person name="Zhao X.D."/>
            <person name="Zheng Y.T."/>
            <person name="Zhou J.M."/>
            <person name="Zhu Y.B."/>
            <person name="Zhang G.J."/>
            <person name="Wang J."/>
            <person name="Yao Y.G."/>
        </authorList>
    </citation>
    <scope>NUCLEOTIDE SEQUENCE [LARGE SCALE GENOMIC DNA]</scope>
</reference>
<feature type="region of interest" description="Disordered" evidence="1">
    <location>
        <begin position="128"/>
        <end position="161"/>
    </location>
</feature>
<dbReference type="EMBL" id="KB320600">
    <property type="protein sequence ID" value="ELW67776.1"/>
    <property type="molecule type" value="Genomic_DNA"/>
</dbReference>
<protein>
    <submittedName>
        <fullName evidence="2">Uncharacterized protein</fullName>
    </submittedName>
</protein>
<reference evidence="3" key="1">
    <citation type="submission" date="2012-07" db="EMBL/GenBank/DDBJ databases">
        <title>Genome of the Chinese tree shrew, a rising model animal genetically related to primates.</title>
        <authorList>
            <person name="Zhang G."/>
            <person name="Fan Y."/>
            <person name="Yao Y."/>
            <person name="Huang Z."/>
        </authorList>
    </citation>
    <scope>NUCLEOTIDE SEQUENCE [LARGE SCALE GENOMIC DNA]</scope>
</reference>
<accession>L9KY98</accession>
<name>L9KY98_TUPCH</name>
<organism evidence="2 3">
    <name type="scientific">Tupaia chinensis</name>
    <name type="common">Chinese tree shrew</name>
    <name type="synonym">Tupaia belangeri chinensis</name>
    <dbReference type="NCBI Taxonomy" id="246437"/>
    <lineage>
        <taxon>Eukaryota</taxon>
        <taxon>Metazoa</taxon>
        <taxon>Chordata</taxon>
        <taxon>Craniata</taxon>
        <taxon>Vertebrata</taxon>
        <taxon>Euteleostomi</taxon>
        <taxon>Mammalia</taxon>
        <taxon>Eutheria</taxon>
        <taxon>Euarchontoglires</taxon>
        <taxon>Scandentia</taxon>
        <taxon>Tupaiidae</taxon>
        <taxon>Tupaia</taxon>
    </lineage>
</organism>
<dbReference type="InParanoid" id="L9KY98"/>
<feature type="region of interest" description="Disordered" evidence="1">
    <location>
        <begin position="213"/>
        <end position="233"/>
    </location>
</feature>
<dbReference type="Proteomes" id="UP000011518">
    <property type="component" value="Unassembled WGS sequence"/>
</dbReference>
<dbReference type="AlphaFoldDB" id="L9KY98"/>
<feature type="compositionally biased region" description="Low complexity" evidence="1">
    <location>
        <begin position="142"/>
        <end position="153"/>
    </location>
</feature>
<sequence>MGAWSLSSRGSLSRPLLLMDVGGAVLPALIFVLKPCHGVCRPEAREKQGRPHPSLRSGRSERRGLLSDVDLALVTALVLRWEDPAVVRNQAEGHGWLYPEGQAASPPQSPVAQLQACEPDPALALQRSPETDAVGDSVSSKTPRPLLTVRTPPADGSRTGRREVRLRLRRNAKGVQPHVPVWDMHPCPDGCTAAPGSQVVPGLSAEVMLCLKRRGPSTPTPGQHGDSGTNPALQHTSAQSALTQVLGPAGMAGLGGPWDAPSWQATRVSRACLASGGHHITT</sequence>
<evidence type="ECO:0000256" key="1">
    <source>
        <dbReference type="SAM" id="MobiDB-lite"/>
    </source>
</evidence>
<gene>
    <name evidence="2" type="ORF">TREES_T100011758</name>
</gene>
<evidence type="ECO:0000313" key="2">
    <source>
        <dbReference type="EMBL" id="ELW67776.1"/>
    </source>
</evidence>